<dbReference type="GO" id="GO:0000139">
    <property type="term" value="C:Golgi membrane"/>
    <property type="evidence" value="ECO:0007669"/>
    <property type="project" value="UniProtKB-SubCell"/>
</dbReference>
<dbReference type="GO" id="GO:0009306">
    <property type="term" value="P:protein secretion"/>
    <property type="evidence" value="ECO:0007669"/>
    <property type="project" value="TreeGrafter"/>
</dbReference>
<feature type="transmembrane region" description="Helical" evidence="6">
    <location>
        <begin position="107"/>
        <end position="129"/>
    </location>
</feature>
<reference evidence="7" key="1">
    <citation type="submission" date="2020-06" db="EMBL/GenBank/DDBJ databases">
        <title>WGS assembly of Ceratodon purpureus strain R40.</title>
        <authorList>
            <person name="Carey S.B."/>
            <person name="Jenkins J."/>
            <person name="Shu S."/>
            <person name="Lovell J.T."/>
            <person name="Sreedasyam A."/>
            <person name="Maumus F."/>
            <person name="Tiley G.P."/>
            <person name="Fernandez-Pozo N."/>
            <person name="Barry K."/>
            <person name="Chen C."/>
            <person name="Wang M."/>
            <person name="Lipzen A."/>
            <person name="Daum C."/>
            <person name="Saski C.A."/>
            <person name="Payton A.C."/>
            <person name="Mcbreen J.C."/>
            <person name="Conrad R.E."/>
            <person name="Kollar L.M."/>
            <person name="Olsson S."/>
            <person name="Huttunen S."/>
            <person name="Landis J.B."/>
            <person name="Wickett N.J."/>
            <person name="Johnson M.G."/>
            <person name="Rensing S.A."/>
            <person name="Grimwood J."/>
            <person name="Schmutz J."/>
            <person name="Mcdaniel S.F."/>
        </authorList>
    </citation>
    <scope>NUCLEOTIDE SEQUENCE</scope>
    <source>
        <strain evidence="7">R40</strain>
    </source>
</reference>
<protein>
    <recommendedName>
        <fullName evidence="6">Golgi apparatus membrane protein TVP23</fullName>
    </recommendedName>
</protein>
<accession>A0A8T0GRS3</accession>
<keyword evidence="3 6" id="KW-0812">Transmembrane</keyword>
<sequence length="186" mass="21237">MFVWFGCGQAEGEQYSHPMVSFFSVAFKFTAIGFYILCSLVIHNFVIQFVITVFLVALDFWTVKNVSGRLLVGLRWWNDINDEGESVWHFESLDQQSLMALSKKDSWLFWWSLYLSPVIWLGLGLIAIIKFNFDYLLVVVVALVLNIANIVGFTRCQKDAKKQIEDFARQTVGARVASSLQSAFSV</sequence>
<feature type="transmembrane region" description="Helical" evidence="6">
    <location>
        <begin position="32"/>
        <end position="61"/>
    </location>
</feature>
<comment type="function">
    <text evidence="6">Golgi membrane protein involved in vesicular trafficking.</text>
</comment>
<dbReference type="OrthoDB" id="2151161at2759"/>
<proteinExistence type="inferred from homology"/>
<comment type="subcellular location">
    <subcellularLocation>
        <location evidence="6">Golgi apparatus membrane</location>
        <topology evidence="6">Multi-pass membrane protein</topology>
    </subcellularLocation>
    <subcellularLocation>
        <location evidence="1">Membrane</location>
        <topology evidence="1">Multi-pass membrane protein</topology>
    </subcellularLocation>
</comment>
<keyword evidence="4 6" id="KW-1133">Transmembrane helix</keyword>
<dbReference type="Pfam" id="PF05832">
    <property type="entry name" value="DUF846"/>
    <property type="match status" value="1"/>
</dbReference>
<dbReference type="InterPro" id="IPR008564">
    <property type="entry name" value="TVP23-like"/>
</dbReference>
<keyword evidence="8" id="KW-1185">Reference proteome</keyword>
<evidence type="ECO:0000313" key="7">
    <source>
        <dbReference type="EMBL" id="KAG0560388.1"/>
    </source>
</evidence>
<evidence type="ECO:0000256" key="3">
    <source>
        <dbReference type="ARBA" id="ARBA00022692"/>
    </source>
</evidence>
<gene>
    <name evidence="7" type="ORF">KC19_10G177200</name>
</gene>
<evidence type="ECO:0000256" key="4">
    <source>
        <dbReference type="ARBA" id="ARBA00022989"/>
    </source>
</evidence>
<dbReference type="AlphaFoldDB" id="A0A8T0GRS3"/>
<dbReference type="EMBL" id="CM026431">
    <property type="protein sequence ID" value="KAG0560388.1"/>
    <property type="molecule type" value="Genomic_DNA"/>
</dbReference>
<evidence type="ECO:0000256" key="6">
    <source>
        <dbReference type="RuleBase" id="RU361206"/>
    </source>
</evidence>
<organism evidence="7 8">
    <name type="scientific">Ceratodon purpureus</name>
    <name type="common">Fire moss</name>
    <name type="synonym">Dicranum purpureum</name>
    <dbReference type="NCBI Taxonomy" id="3225"/>
    <lineage>
        <taxon>Eukaryota</taxon>
        <taxon>Viridiplantae</taxon>
        <taxon>Streptophyta</taxon>
        <taxon>Embryophyta</taxon>
        <taxon>Bryophyta</taxon>
        <taxon>Bryophytina</taxon>
        <taxon>Bryopsida</taxon>
        <taxon>Dicranidae</taxon>
        <taxon>Pseudoditrichales</taxon>
        <taxon>Ditrichaceae</taxon>
        <taxon>Ceratodon</taxon>
    </lineage>
</organism>
<dbReference type="PANTHER" id="PTHR13019">
    <property type="entry name" value="GOLGI APPARATUS MEMBRANE PROTEIN TVP23"/>
    <property type="match status" value="1"/>
</dbReference>
<evidence type="ECO:0000256" key="5">
    <source>
        <dbReference type="ARBA" id="ARBA00023136"/>
    </source>
</evidence>
<keyword evidence="5 6" id="KW-0472">Membrane</keyword>
<dbReference type="Proteomes" id="UP000822688">
    <property type="component" value="Chromosome 10"/>
</dbReference>
<dbReference type="PANTHER" id="PTHR13019:SF7">
    <property type="entry name" value="GOLGI APPARATUS MEMBRANE PROTEIN TVP23"/>
    <property type="match status" value="1"/>
</dbReference>
<comment type="caution">
    <text evidence="7">The sequence shown here is derived from an EMBL/GenBank/DDBJ whole genome shotgun (WGS) entry which is preliminary data.</text>
</comment>
<feature type="transmembrane region" description="Helical" evidence="6">
    <location>
        <begin position="135"/>
        <end position="154"/>
    </location>
</feature>
<evidence type="ECO:0000313" key="8">
    <source>
        <dbReference type="Proteomes" id="UP000822688"/>
    </source>
</evidence>
<keyword evidence="6" id="KW-0333">Golgi apparatus</keyword>
<name>A0A8T0GRS3_CERPU</name>
<dbReference type="GO" id="GO:0016192">
    <property type="term" value="P:vesicle-mediated transport"/>
    <property type="evidence" value="ECO:0007669"/>
    <property type="project" value="TreeGrafter"/>
</dbReference>
<evidence type="ECO:0000256" key="1">
    <source>
        <dbReference type="ARBA" id="ARBA00004141"/>
    </source>
</evidence>
<comment type="similarity">
    <text evidence="2 6">Belongs to the TVP23 family.</text>
</comment>
<evidence type="ECO:0000256" key="2">
    <source>
        <dbReference type="ARBA" id="ARBA00005467"/>
    </source>
</evidence>